<reference evidence="2 3" key="1">
    <citation type="submission" date="2022-07" db="EMBL/GenBank/DDBJ databases">
        <title>Genomic and pangenome structural analysis of the polyextremophile Exiguobacterium.</title>
        <authorList>
            <person name="Shen L."/>
        </authorList>
    </citation>
    <scope>NUCLEOTIDE SEQUENCE [LARGE SCALE GENOMIC DNA]</scope>
    <source>
        <strain evidence="2 3">12_1</strain>
    </source>
</reference>
<comment type="caution">
    <text evidence="2">The sequence shown here is derived from an EMBL/GenBank/DDBJ whole genome shotgun (WGS) entry which is preliminary data.</text>
</comment>
<protein>
    <submittedName>
        <fullName evidence="2">Uncharacterized protein</fullName>
    </submittedName>
</protein>
<feature type="transmembrane region" description="Helical" evidence="1">
    <location>
        <begin position="29"/>
        <end position="46"/>
    </location>
</feature>
<keyword evidence="1" id="KW-0472">Membrane</keyword>
<keyword evidence="1" id="KW-0812">Transmembrane</keyword>
<feature type="transmembrane region" description="Helical" evidence="1">
    <location>
        <begin position="7"/>
        <end position="23"/>
    </location>
</feature>
<evidence type="ECO:0000313" key="2">
    <source>
        <dbReference type="EMBL" id="MCT4796019.1"/>
    </source>
</evidence>
<sequence length="136" mass="15984">MIKIRRYGFPASMFYVVVFLYALFVERMWMIPLMWLLAIFLIFMGGNEYRIMRHVAANPLAIKWLRIQYAMTWLEALLLAASMTALVLDHSIGLLIGVLFAVMRFTDSYRDRLLTKKLQAVEPDLPTYEQLIERMS</sequence>
<dbReference type="Proteomes" id="UP001206821">
    <property type="component" value="Unassembled WGS sequence"/>
</dbReference>
<dbReference type="RefSeq" id="WP_156028783.1">
    <property type="nucleotide sequence ID" value="NZ_JANIEK010000044.1"/>
</dbReference>
<keyword evidence="1" id="KW-1133">Transmembrane helix</keyword>
<evidence type="ECO:0000313" key="3">
    <source>
        <dbReference type="Proteomes" id="UP001206821"/>
    </source>
</evidence>
<keyword evidence="3" id="KW-1185">Reference proteome</keyword>
<organism evidence="2 3">
    <name type="scientific">Exiguobacterium alkaliphilum</name>
    <dbReference type="NCBI Taxonomy" id="1428684"/>
    <lineage>
        <taxon>Bacteria</taxon>
        <taxon>Bacillati</taxon>
        <taxon>Bacillota</taxon>
        <taxon>Bacilli</taxon>
        <taxon>Bacillales</taxon>
        <taxon>Bacillales Family XII. Incertae Sedis</taxon>
        <taxon>Exiguobacterium</taxon>
    </lineage>
</organism>
<evidence type="ECO:0000256" key="1">
    <source>
        <dbReference type="SAM" id="Phobius"/>
    </source>
</evidence>
<gene>
    <name evidence="2" type="ORF">NQG31_10695</name>
</gene>
<accession>A0ABT2KZZ7</accession>
<proteinExistence type="predicted"/>
<dbReference type="EMBL" id="JANIEK010000044">
    <property type="protein sequence ID" value="MCT4796019.1"/>
    <property type="molecule type" value="Genomic_DNA"/>
</dbReference>
<name>A0ABT2KZZ7_9BACL</name>